<name>A0AA97CZA4_9ACTN</name>
<comment type="similarity">
    <text evidence="1 3">Belongs to the short-chain dehydrogenases/reductases (SDR) family.</text>
</comment>
<dbReference type="CDD" id="cd05233">
    <property type="entry name" value="SDR_c"/>
    <property type="match status" value="1"/>
</dbReference>
<dbReference type="GO" id="GO:0016491">
    <property type="term" value="F:oxidoreductase activity"/>
    <property type="evidence" value="ECO:0007669"/>
    <property type="project" value="UniProtKB-KW"/>
</dbReference>
<dbReference type="EMBL" id="CP128986">
    <property type="protein sequence ID" value="WOC14282.1"/>
    <property type="molecule type" value="Genomic_DNA"/>
</dbReference>
<dbReference type="PANTHER" id="PTHR44196:SF1">
    <property type="entry name" value="DEHYDROGENASE_REDUCTASE SDR FAMILY MEMBER 7B"/>
    <property type="match status" value="1"/>
</dbReference>
<dbReference type="AlphaFoldDB" id="A0AA97CZA4"/>
<dbReference type="InterPro" id="IPR002347">
    <property type="entry name" value="SDR_fam"/>
</dbReference>
<accession>A0AA97CZA4</accession>
<dbReference type="EC" id="1.-.-.-" evidence="4"/>
<protein>
    <submittedName>
        <fullName evidence="4">Oxidoreductase EphD</fullName>
        <ecNumber evidence="4">1.-.-.-</ecNumber>
    </submittedName>
</protein>
<evidence type="ECO:0000256" key="1">
    <source>
        <dbReference type="ARBA" id="ARBA00006484"/>
    </source>
</evidence>
<dbReference type="InterPro" id="IPR036291">
    <property type="entry name" value="NAD(P)-bd_dom_sf"/>
</dbReference>
<dbReference type="GO" id="GO:0016020">
    <property type="term" value="C:membrane"/>
    <property type="evidence" value="ECO:0007669"/>
    <property type="project" value="TreeGrafter"/>
</dbReference>
<evidence type="ECO:0000256" key="2">
    <source>
        <dbReference type="ARBA" id="ARBA00023002"/>
    </source>
</evidence>
<dbReference type="InterPro" id="IPR020904">
    <property type="entry name" value="Sc_DH/Rdtase_CS"/>
</dbReference>
<dbReference type="RefSeq" id="WP_420040036.1">
    <property type="nucleotide sequence ID" value="NZ_CP128986.1"/>
</dbReference>
<dbReference type="FunFam" id="3.40.50.720:FF:000084">
    <property type="entry name" value="Short-chain dehydrogenase reductase"/>
    <property type="match status" value="1"/>
</dbReference>
<dbReference type="PRINTS" id="PR00080">
    <property type="entry name" value="SDRFAMILY"/>
</dbReference>
<dbReference type="Gene3D" id="3.40.50.720">
    <property type="entry name" value="NAD(P)-binding Rossmann-like Domain"/>
    <property type="match status" value="1"/>
</dbReference>
<dbReference type="PRINTS" id="PR00081">
    <property type="entry name" value="GDHRDH"/>
</dbReference>
<dbReference type="PANTHER" id="PTHR44196">
    <property type="entry name" value="DEHYDROGENASE/REDUCTASE SDR FAMILY MEMBER 7B"/>
    <property type="match status" value="1"/>
</dbReference>
<reference evidence="4" key="1">
    <citation type="submission" date="2023-06" db="EMBL/GenBank/DDBJ databases">
        <title>Gordonia sp. nov. and Pseudochrobactrum sp. nov., two species isolated from the burying beetle Nicrophorus vespilloides.</title>
        <authorList>
            <person name="Poehlein A."/>
            <person name="Guzman J."/>
            <person name="Daniel R."/>
            <person name="Vilcinskas A."/>
        </authorList>
    </citation>
    <scope>NUCLEOTIDE SEQUENCE</scope>
    <source>
        <strain evidence="4">MP11Mi</strain>
    </source>
</reference>
<proteinExistence type="inferred from homology"/>
<dbReference type="PROSITE" id="PS00061">
    <property type="entry name" value="ADH_SHORT"/>
    <property type="match status" value="1"/>
</dbReference>
<evidence type="ECO:0000256" key="3">
    <source>
        <dbReference type="RuleBase" id="RU000363"/>
    </source>
</evidence>
<dbReference type="SUPFAM" id="SSF51735">
    <property type="entry name" value="NAD(P)-binding Rossmann-fold domains"/>
    <property type="match status" value="1"/>
</dbReference>
<keyword evidence="2 4" id="KW-0560">Oxidoreductase</keyword>
<gene>
    <name evidence="4" type="primary">ephD_4</name>
    <name evidence="4" type="ORF">MP11Mi_33970</name>
</gene>
<organism evidence="4">
    <name type="scientific">Gordonia sp. MP11Mi</name>
    <dbReference type="NCBI Taxonomy" id="3022769"/>
    <lineage>
        <taxon>Bacteria</taxon>
        <taxon>Bacillati</taxon>
        <taxon>Actinomycetota</taxon>
        <taxon>Actinomycetes</taxon>
        <taxon>Mycobacteriales</taxon>
        <taxon>Gordoniaceae</taxon>
        <taxon>Gordonia</taxon>
    </lineage>
</organism>
<dbReference type="Pfam" id="PF00106">
    <property type="entry name" value="adh_short"/>
    <property type="match status" value="1"/>
</dbReference>
<evidence type="ECO:0000313" key="4">
    <source>
        <dbReference type="EMBL" id="WOC14282.1"/>
    </source>
</evidence>
<sequence>MKLNSIQLVVVTGAGSGIGQATAERFATRGARVIVSDINETAAEATVATISARGGTAFSRRLDVTDPTEFDEFAHWVHVEHGVPDLVVNNAGIGILGETISTTEDDWDRIIGINLLGVITGARLFAQQMIDSGRPGHIVNIASAAAFLPIPNLASYSTTKYAVKVLTDCIRAELSPSKIGVSVICPGVIKTNIFAAAEHPGTTDEDADRRSQVAGKGTDRLRDLRLISGPETVAKAVELAVRWNLGTVLVRPEAFAIYALRRISPTALRSIASLVFGSRTLELLFRLSDRPLITRIIGNPLPADSPQNP</sequence>